<gene>
    <name evidence="1" type="ORF">WN51_06184</name>
</gene>
<keyword evidence="2" id="KW-1185">Reference proteome</keyword>
<reference evidence="1 2" key="1">
    <citation type="submission" date="2015-07" db="EMBL/GenBank/DDBJ databases">
        <title>The genome of Melipona quadrifasciata.</title>
        <authorList>
            <person name="Pan H."/>
            <person name="Kapheim K."/>
        </authorList>
    </citation>
    <scope>NUCLEOTIDE SEQUENCE [LARGE SCALE GENOMIC DNA]</scope>
    <source>
        <strain evidence="1">0111107301</strain>
        <tissue evidence="1">Whole body</tissue>
    </source>
</reference>
<organism evidence="1 2">
    <name type="scientific">Melipona quadrifasciata</name>
    <dbReference type="NCBI Taxonomy" id="166423"/>
    <lineage>
        <taxon>Eukaryota</taxon>
        <taxon>Metazoa</taxon>
        <taxon>Ecdysozoa</taxon>
        <taxon>Arthropoda</taxon>
        <taxon>Hexapoda</taxon>
        <taxon>Insecta</taxon>
        <taxon>Pterygota</taxon>
        <taxon>Neoptera</taxon>
        <taxon>Endopterygota</taxon>
        <taxon>Hymenoptera</taxon>
        <taxon>Apocrita</taxon>
        <taxon>Aculeata</taxon>
        <taxon>Apoidea</taxon>
        <taxon>Anthophila</taxon>
        <taxon>Apidae</taxon>
        <taxon>Melipona</taxon>
    </lineage>
</organism>
<dbReference type="Proteomes" id="UP000053105">
    <property type="component" value="Unassembled WGS sequence"/>
</dbReference>
<sequence>MTQNSDVPVNSANNQNNKKSLIIPVTEMKLSRGIQIADTQRYSATVLKQDFQILAYDHYEQFYTYRITVEIVQITREILEKFSIFEKTKTVTFNHKLNKGKELDWPNVRFENFSSVSQCLQIGKHFFVLNKGAESREIIYNGNIYFKTIYNIVEKSRVVKCHKQGEETVVDDGKDLPAERRNATPGTGYDRKLIYRCLVKATRDPASRLRWSIDYITTNNNNGNNYI</sequence>
<proteinExistence type="predicted"/>
<dbReference type="EMBL" id="KQ435899">
    <property type="protein sequence ID" value="KOX69126.1"/>
    <property type="molecule type" value="Genomic_DNA"/>
</dbReference>
<dbReference type="AlphaFoldDB" id="A0A0M8ZSL1"/>
<evidence type="ECO:0000313" key="2">
    <source>
        <dbReference type="Proteomes" id="UP000053105"/>
    </source>
</evidence>
<evidence type="ECO:0000313" key="1">
    <source>
        <dbReference type="EMBL" id="KOX69126.1"/>
    </source>
</evidence>
<protein>
    <submittedName>
        <fullName evidence="1">Uncharacterized protein</fullName>
    </submittedName>
</protein>
<name>A0A0M8ZSL1_9HYME</name>
<accession>A0A0M8ZSL1</accession>